<sequence length="76" mass="8176">MSLNVAGLPTLCYFSFAAISSADLEAGEKRALHIGLTPNGKGCNCSSSRKLQHLAKNTSHQTTAPHWRYGVSESKE</sequence>
<protein>
    <submittedName>
        <fullName evidence="2">Uncharacterized protein</fullName>
    </submittedName>
</protein>
<reference evidence="2 3" key="1">
    <citation type="submission" date="2016-03" db="EMBL/GenBank/DDBJ databases">
        <title>Comparative genomics of the ectomycorrhizal sister species Rhizopogon vinicolor and Rhizopogon vesiculosus (Basidiomycota: Boletales) reveals a divergence of the mating type B locus.</title>
        <authorList>
            <person name="Mujic A.B."/>
            <person name="Kuo A."/>
            <person name="Tritt A."/>
            <person name="Lipzen A."/>
            <person name="Chen C."/>
            <person name="Johnson J."/>
            <person name="Sharma A."/>
            <person name="Barry K."/>
            <person name="Grigoriev I.V."/>
            <person name="Spatafora J.W."/>
        </authorList>
    </citation>
    <scope>NUCLEOTIDE SEQUENCE [LARGE SCALE GENOMIC DNA]</scope>
    <source>
        <strain evidence="2 3">AM-OR11-056</strain>
    </source>
</reference>
<evidence type="ECO:0000256" key="1">
    <source>
        <dbReference type="SAM" id="MobiDB-lite"/>
    </source>
</evidence>
<evidence type="ECO:0000313" key="2">
    <source>
        <dbReference type="EMBL" id="OJA09811.1"/>
    </source>
</evidence>
<feature type="region of interest" description="Disordered" evidence="1">
    <location>
        <begin position="55"/>
        <end position="76"/>
    </location>
</feature>
<dbReference type="AlphaFoldDB" id="A0A1J8PPT5"/>
<name>A0A1J8PPT5_9AGAM</name>
<dbReference type="EMBL" id="LVVM01005789">
    <property type="protein sequence ID" value="OJA09811.1"/>
    <property type="molecule type" value="Genomic_DNA"/>
</dbReference>
<comment type="caution">
    <text evidence="2">The sequence shown here is derived from an EMBL/GenBank/DDBJ whole genome shotgun (WGS) entry which is preliminary data.</text>
</comment>
<dbReference type="Proteomes" id="UP000183567">
    <property type="component" value="Unassembled WGS sequence"/>
</dbReference>
<dbReference type="OrthoDB" id="10502082at2759"/>
<proteinExistence type="predicted"/>
<gene>
    <name evidence="2" type="ORF">AZE42_06462</name>
</gene>
<accession>A0A1J8PPT5</accession>
<evidence type="ECO:0000313" key="3">
    <source>
        <dbReference type="Proteomes" id="UP000183567"/>
    </source>
</evidence>
<organism evidence="2 3">
    <name type="scientific">Rhizopogon vesiculosus</name>
    <dbReference type="NCBI Taxonomy" id="180088"/>
    <lineage>
        <taxon>Eukaryota</taxon>
        <taxon>Fungi</taxon>
        <taxon>Dikarya</taxon>
        <taxon>Basidiomycota</taxon>
        <taxon>Agaricomycotina</taxon>
        <taxon>Agaricomycetes</taxon>
        <taxon>Agaricomycetidae</taxon>
        <taxon>Boletales</taxon>
        <taxon>Suillineae</taxon>
        <taxon>Rhizopogonaceae</taxon>
        <taxon>Rhizopogon</taxon>
    </lineage>
</organism>
<feature type="compositionally biased region" description="Polar residues" evidence="1">
    <location>
        <begin position="55"/>
        <end position="64"/>
    </location>
</feature>
<keyword evidence="3" id="KW-1185">Reference proteome</keyword>